<accession>A0A9P6D965</accession>
<gene>
    <name evidence="2" type="ORF">BDN71DRAFT_528871</name>
</gene>
<sequence length="279" mass="29044">MCMEPTEGKLLLDACEKKQTEMMMVHVPSAVPENASDKVVQLQVPVYNKDYMMTQDYCATYDRAPPATGTPIEMRPCGEENQLKSQMFSFNPETKELRPAKFSAGNDAPGITQVGEDEGGLTQRASADSVRMKFVPKNVEISEPSSASAGYTSTITATETFTSTATVTVSATPSTSSSPTTSTSVAPPTSSTMPAALDIRLESPSSSGASSASSTSIEPTETSTSSTTAPTINDSATSTSADAAAVASNIAVGGESVSDSASHSFNGISPYKLVFHQSS</sequence>
<dbReference type="AlphaFoldDB" id="A0A9P6D965"/>
<reference evidence="2" key="1">
    <citation type="submission" date="2020-11" db="EMBL/GenBank/DDBJ databases">
        <authorList>
            <consortium name="DOE Joint Genome Institute"/>
            <person name="Ahrendt S."/>
            <person name="Riley R."/>
            <person name="Andreopoulos W."/>
            <person name="Labutti K."/>
            <person name="Pangilinan J."/>
            <person name="Ruiz-Duenas F.J."/>
            <person name="Barrasa J.M."/>
            <person name="Sanchez-Garcia M."/>
            <person name="Camarero S."/>
            <person name="Miyauchi S."/>
            <person name="Serrano A."/>
            <person name="Linde D."/>
            <person name="Babiker R."/>
            <person name="Drula E."/>
            <person name="Ayuso-Fernandez I."/>
            <person name="Pacheco R."/>
            <person name="Padilla G."/>
            <person name="Ferreira P."/>
            <person name="Barriuso J."/>
            <person name="Kellner H."/>
            <person name="Castanera R."/>
            <person name="Alfaro M."/>
            <person name="Ramirez L."/>
            <person name="Pisabarro A.G."/>
            <person name="Kuo A."/>
            <person name="Tritt A."/>
            <person name="Lipzen A."/>
            <person name="He G."/>
            <person name="Yan M."/>
            <person name="Ng V."/>
            <person name="Cullen D."/>
            <person name="Martin F."/>
            <person name="Rosso M.-N."/>
            <person name="Henrissat B."/>
            <person name="Hibbett D."/>
            <person name="Martinez A.T."/>
            <person name="Grigoriev I.V."/>
        </authorList>
    </citation>
    <scope>NUCLEOTIDE SEQUENCE</scope>
    <source>
        <strain evidence="2">ATCC 90797</strain>
    </source>
</reference>
<evidence type="ECO:0000313" key="2">
    <source>
        <dbReference type="EMBL" id="KAF9497766.1"/>
    </source>
</evidence>
<evidence type="ECO:0000313" key="3">
    <source>
        <dbReference type="Proteomes" id="UP000807025"/>
    </source>
</evidence>
<dbReference type="Proteomes" id="UP000807025">
    <property type="component" value="Unassembled WGS sequence"/>
</dbReference>
<keyword evidence="3" id="KW-1185">Reference proteome</keyword>
<feature type="region of interest" description="Disordered" evidence="1">
    <location>
        <begin position="169"/>
        <end position="242"/>
    </location>
</feature>
<name>A0A9P6D965_PLEER</name>
<dbReference type="OrthoDB" id="10558844at2759"/>
<protein>
    <submittedName>
        <fullName evidence="2">Uncharacterized protein</fullName>
    </submittedName>
</protein>
<evidence type="ECO:0000256" key="1">
    <source>
        <dbReference type="SAM" id="MobiDB-lite"/>
    </source>
</evidence>
<proteinExistence type="predicted"/>
<organism evidence="2 3">
    <name type="scientific">Pleurotus eryngii</name>
    <name type="common">Boletus of the steppes</name>
    <dbReference type="NCBI Taxonomy" id="5323"/>
    <lineage>
        <taxon>Eukaryota</taxon>
        <taxon>Fungi</taxon>
        <taxon>Dikarya</taxon>
        <taxon>Basidiomycota</taxon>
        <taxon>Agaricomycotina</taxon>
        <taxon>Agaricomycetes</taxon>
        <taxon>Agaricomycetidae</taxon>
        <taxon>Agaricales</taxon>
        <taxon>Pleurotineae</taxon>
        <taxon>Pleurotaceae</taxon>
        <taxon>Pleurotus</taxon>
    </lineage>
</organism>
<dbReference type="EMBL" id="MU154541">
    <property type="protein sequence ID" value="KAF9497766.1"/>
    <property type="molecule type" value="Genomic_DNA"/>
</dbReference>
<comment type="caution">
    <text evidence="2">The sequence shown here is derived from an EMBL/GenBank/DDBJ whole genome shotgun (WGS) entry which is preliminary data.</text>
</comment>